<dbReference type="SUPFAM" id="SSF102114">
    <property type="entry name" value="Radical SAM enzymes"/>
    <property type="match status" value="1"/>
</dbReference>
<dbReference type="SFLD" id="SFLDS00029">
    <property type="entry name" value="Radical_SAM"/>
    <property type="match status" value="1"/>
</dbReference>
<keyword evidence="3" id="KW-1185">Reference proteome</keyword>
<dbReference type="KEGG" id="glo:Glov_0662"/>
<dbReference type="InterPro" id="IPR045784">
    <property type="entry name" value="Radical_SAM_N2"/>
</dbReference>
<evidence type="ECO:0000259" key="1">
    <source>
        <dbReference type="PROSITE" id="PS51918"/>
    </source>
</evidence>
<dbReference type="Gene3D" id="3.80.30.20">
    <property type="entry name" value="tm_1862 like domain"/>
    <property type="match status" value="1"/>
</dbReference>
<name>B3E3X4_TRIL1</name>
<dbReference type="AlphaFoldDB" id="B3E3X4"/>
<dbReference type="GO" id="GO:0003824">
    <property type="term" value="F:catalytic activity"/>
    <property type="evidence" value="ECO:0007669"/>
    <property type="project" value="InterPro"/>
</dbReference>
<dbReference type="RefSeq" id="WP_012468744.1">
    <property type="nucleotide sequence ID" value="NC_010814.1"/>
</dbReference>
<accession>B3E3X4</accession>
<sequence>MNWQIQQILRRRRGAETGAIPAGCGGALSVCLVYPNHYAVAMSSLGFQTVYKLFNDQPDLVCERAFLPDRDELDAYLKSGDTLVSLENERPLSDFDLVAFSISFEPDFVNIPRILKLARIPSCAADRTGADPLVIAGGAAFLINPEPAAEFFDLIAFGEGEALIPPLAALCVQHVAASREMLLQELGRLAGSYLPAAGHDTAVQRITAPAAAPPACSVLLTDETEFGNMFLVEVSRGCPRGCRFCAAGFVYQPFRQQPLELLKAAVLEGLQHRKTIGLVGAAVSDHRSIEALCNFIVEQDGSPSLSSLRVDRLTPHMLELLAKSGHRTISLAPEGGSQRMRDLIRKNLTADQILDAAEAVARAGILNLRLYFIIGLPGENDQDLEELVKLTAAIKERVVEQARRHKRLGEITLSVNPFIPKPFTPLQWAGMCPLEELKRKVAWLEKRIRPLANLRLKVEDLHGCVLQALLSRGGRELTPLLLQMAEGLNLRKAAKLCGIDVEACVTRIYAPDEKLVWEVAPVADRERLLTEYQAAMKQLPEEQTP</sequence>
<dbReference type="InterPro" id="IPR023404">
    <property type="entry name" value="rSAM_horseshoe"/>
</dbReference>
<gene>
    <name evidence="2" type="ordered locus">Glov_0662</name>
</gene>
<dbReference type="PANTHER" id="PTHR42731:SF5">
    <property type="entry name" value="RADICAL SAM DOMAIN PROTEIN"/>
    <property type="match status" value="1"/>
</dbReference>
<dbReference type="OrthoDB" id="9806827at2"/>
<evidence type="ECO:0000313" key="3">
    <source>
        <dbReference type="Proteomes" id="UP000002420"/>
    </source>
</evidence>
<feature type="domain" description="Radical SAM core" evidence="1">
    <location>
        <begin position="224"/>
        <end position="457"/>
    </location>
</feature>
<dbReference type="Pfam" id="PF19864">
    <property type="entry name" value="Radical_SAM_N2"/>
    <property type="match status" value="1"/>
</dbReference>
<dbReference type="HOGENOM" id="CLU_011543_3_3_7"/>
<protein>
    <submittedName>
        <fullName evidence="2">Radical SAM domain protein</fullName>
    </submittedName>
</protein>
<dbReference type="PANTHER" id="PTHR42731">
    <property type="entry name" value="SLL1084 PROTEIN"/>
    <property type="match status" value="1"/>
</dbReference>
<dbReference type="InterPro" id="IPR006638">
    <property type="entry name" value="Elp3/MiaA/NifB-like_rSAM"/>
</dbReference>
<evidence type="ECO:0000313" key="2">
    <source>
        <dbReference type="EMBL" id="ACD94388.1"/>
    </source>
</evidence>
<dbReference type="STRING" id="398767.Glov_0662"/>
<dbReference type="InterPro" id="IPR058240">
    <property type="entry name" value="rSAM_sf"/>
</dbReference>
<dbReference type="Pfam" id="PF04055">
    <property type="entry name" value="Radical_SAM"/>
    <property type="match status" value="1"/>
</dbReference>
<dbReference type="Proteomes" id="UP000002420">
    <property type="component" value="Chromosome"/>
</dbReference>
<dbReference type="InterPro" id="IPR007197">
    <property type="entry name" value="rSAM"/>
</dbReference>
<organism evidence="2 3">
    <name type="scientific">Trichlorobacter lovleyi (strain ATCC BAA-1151 / DSM 17278 / SZ)</name>
    <name type="common">Geobacter lovleyi</name>
    <dbReference type="NCBI Taxonomy" id="398767"/>
    <lineage>
        <taxon>Bacteria</taxon>
        <taxon>Pseudomonadati</taxon>
        <taxon>Thermodesulfobacteriota</taxon>
        <taxon>Desulfuromonadia</taxon>
        <taxon>Geobacterales</taxon>
        <taxon>Geobacteraceae</taxon>
        <taxon>Trichlorobacter</taxon>
    </lineage>
</organism>
<dbReference type="EMBL" id="CP001089">
    <property type="protein sequence ID" value="ACD94388.1"/>
    <property type="molecule type" value="Genomic_DNA"/>
</dbReference>
<dbReference type="PROSITE" id="PS51918">
    <property type="entry name" value="RADICAL_SAM"/>
    <property type="match status" value="1"/>
</dbReference>
<dbReference type="CDD" id="cd01335">
    <property type="entry name" value="Radical_SAM"/>
    <property type="match status" value="1"/>
</dbReference>
<dbReference type="SFLD" id="SFLDG01082">
    <property type="entry name" value="B12-binding_domain_containing"/>
    <property type="match status" value="1"/>
</dbReference>
<reference evidence="2 3" key="1">
    <citation type="submission" date="2008-05" db="EMBL/GenBank/DDBJ databases">
        <title>Complete sequence of chromosome of Geobacter lovleyi SZ.</title>
        <authorList>
            <consortium name="US DOE Joint Genome Institute"/>
            <person name="Lucas S."/>
            <person name="Copeland A."/>
            <person name="Lapidus A."/>
            <person name="Glavina del Rio T."/>
            <person name="Dalin E."/>
            <person name="Tice H."/>
            <person name="Bruce D."/>
            <person name="Goodwin L."/>
            <person name="Pitluck S."/>
            <person name="Chertkov O."/>
            <person name="Meincke L."/>
            <person name="Brettin T."/>
            <person name="Detter J.C."/>
            <person name="Han C."/>
            <person name="Tapia R."/>
            <person name="Kuske C.R."/>
            <person name="Schmutz J."/>
            <person name="Larimer F."/>
            <person name="Land M."/>
            <person name="Hauser L."/>
            <person name="Kyrpides N."/>
            <person name="Mikhailova N."/>
            <person name="Sung Y."/>
            <person name="Fletcher K.E."/>
            <person name="Ritalahti K.M."/>
            <person name="Loeffler F.E."/>
            <person name="Richardson P."/>
        </authorList>
    </citation>
    <scope>NUCLEOTIDE SEQUENCE [LARGE SCALE GENOMIC DNA]</scope>
    <source>
        <strain evidence="3">ATCC BAA-1151 / DSM 17278 / SZ</strain>
    </source>
</reference>
<dbReference type="SMART" id="SM00729">
    <property type="entry name" value="Elp3"/>
    <property type="match status" value="1"/>
</dbReference>
<proteinExistence type="predicted"/>
<dbReference type="GO" id="GO:0051536">
    <property type="term" value="F:iron-sulfur cluster binding"/>
    <property type="evidence" value="ECO:0007669"/>
    <property type="project" value="InterPro"/>
</dbReference>
<dbReference type="eggNOG" id="COG1032">
    <property type="taxonomic scope" value="Bacteria"/>
</dbReference>